<dbReference type="Gene3D" id="3.30.420.380">
    <property type="match status" value="1"/>
</dbReference>
<reference evidence="2 3" key="1">
    <citation type="submission" date="2018-03" db="EMBL/GenBank/DDBJ databases">
        <title>Rhodobacter blasticus.</title>
        <authorList>
            <person name="Meyer T.E."/>
            <person name="Miller S."/>
            <person name="Lodha T."/>
            <person name="Gandham S."/>
            <person name="Chintalapati S."/>
            <person name="Chintalapati V.R."/>
        </authorList>
    </citation>
    <scope>NUCLEOTIDE SEQUENCE [LARGE SCALE GENOMIC DNA]</scope>
    <source>
        <strain evidence="2 3">DSM 2131</strain>
    </source>
</reference>
<dbReference type="EMBL" id="PZKE01000021">
    <property type="protein sequence ID" value="PTE12993.1"/>
    <property type="molecule type" value="Genomic_DNA"/>
</dbReference>
<dbReference type="SUPFAM" id="SSF53067">
    <property type="entry name" value="Actin-like ATPase domain"/>
    <property type="match status" value="1"/>
</dbReference>
<sequence>MHGMKPTFALNFTETSIALLHRATKGWVQVGETPFDSPDLTEALDYLRATALGLAPGGFTTKLVIPNSQLLYAEIEAPGPSEAERRAQITAALEARTSLTAEDMVFDWSGKGKTVKVVAVDRQTLDEAEDFATQHRFDPVSFVAIPEPGTFSGEPWFGPAGAAVDLPADKAAALRDRTAISIIDSPRGAAKPAKAAAPVVSPEPAAEVWPDADSALAFPEEFADFETEDLVEPPAPDAAPAAVADAVAETAPDTVPGLVTEDVSAPDQGRLVAPEAEAETDEVPAIEVQETDVLPEIAAAPVKDETPAPAMAAPEEDRTFPALADGDVLPVEDIPPPAVADPAPVAPAAEDSLPAEAAEETPAVEPVFQADTMAPARDEAPRAAPDNADEAALSEPALVRAVPDPLPEVEEAPFTHVADSTAFPEDEAPRAPTGAAKALPEDDDLPPAPSPAALAAFSSRRGVDADSRPRTVPPLTAPVRPDAAALARAARGKPVDELPPMPRP</sequence>
<feature type="non-terminal residue" evidence="2">
    <location>
        <position position="504"/>
    </location>
</feature>
<evidence type="ECO:0000313" key="2">
    <source>
        <dbReference type="EMBL" id="PTE12993.1"/>
    </source>
</evidence>
<dbReference type="InterPro" id="IPR043129">
    <property type="entry name" value="ATPase_NBD"/>
</dbReference>
<feature type="compositionally biased region" description="Low complexity" evidence="1">
    <location>
        <begin position="477"/>
        <end position="489"/>
    </location>
</feature>
<name>A0A2T4J562_FUSBL</name>
<dbReference type="AlphaFoldDB" id="A0A2T4J562"/>
<dbReference type="Proteomes" id="UP000241362">
    <property type="component" value="Unassembled WGS sequence"/>
</dbReference>
<organism evidence="2 3">
    <name type="scientific">Fuscovulum blasticum DSM 2131</name>
    <dbReference type="NCBI Taxonomy" id="1188250"/>
    <lineage>
        <taxon>Bacteria</taxon>
        <taxon>Pseudomonadati</taxon>
        <taxon>Pseudomonadota</taxon>
        <taxon>Alphaproteobacteria</taxon>
        <taxon>Rhodobacterales</taxon>
        <taxon>Paracoccaceae</taxon>
        <taxon>Pseudogemmobacter</taxon>
    </lineage>
</organism>
<protein>
    <recommendedName>
        <fullName evidence="4">Translation initiation factor 2</fullName>
    </recommendedName>
</protein>
<feature type="region of interest" description="Disordered" evidence="1">
    <location>
        <begin position="327"/>
        <end position="504"/>
    </location>
</feature>
<evidence type="ECO:0008006" key="4">
    <source>
        <dbReference type="Google" id="ProtNLM"/>
    </source>
</evidence>
<evidence type="ECO:0000256" key="1">
    <source>
        <dbReference type="SAM" id="MobiDB-lite"/>
    </source>
</evidence>
<comment type="caution">
    <text evidence="2">The sequence shown here is derived from an EMBL/GenBank/DDBJ whole genome shotgun (WGS) entry which is preliminary data.</text>
</comment>
<keyword evidence="3" id="KW-1185">Reference proteome</keyword>
<gene>
    <name evidence="2" type="ORF">C5F44_15565</name>
</gene>
<evidence type="ECO:0000313" key="3">
    <source>
        <dbReference type="Proteomes" id="UP000241362"/>
    </source>
</evidence>
<proteinExistence type="predicted"/>
<feature type="compositionally biased region" description="Low complexity" evidence="1">
    <location>
        <begin position="340"/>
        <end position="367"/>
    </location>
</feature>
<accession>A0A2T4J562</accession>
<feature type="region of interest" description="Disordered" evidence="1">
    <location>
        <begin position="299"/>
        <end position="318"/>
    </location>
</feature>